<dbReference type="CDD" id="cd04645">
    <property type="entry name" value="LbH_gamma_CA_like"/>
    <property type="match status" value="1"/>
</dbReference>
<reference evidence="1 2" key="1">
    <citation type="submission" date="2019-08" db="EMBL/GenBank/DDBJ databases">
        <authorList>
            <person name="Liang Q."/>
        </authorList>
    </citation>
    <scope>NUCLEOTIDE SEQUENCE [LARGE SCALE GENOMIC DNA]</scope>
    <source>
        <strain evidence="1 2">V1718</strain>
    </source>
</reference>
<dbReference type="OrthoDB" id="9803036at2"/>
<dbReference type="PANTHER" id="PTHR13061:SF29">
    <property type="entry name" value="GAMMA CARBONIC ANHYDRASE-LIKE 1, MITOCHONDRIAL-RELATED"/>
    <property type="match status" value="1"/>
</dbReference>
<dbReference type="InterPro" id="IPR047324">
    <property type="entry name" value="LbH_gamma_CA-like"/>
</dbReference>
<dbReference type="InterPro" id="IPR011004">
    <property type="entry name" value="Trimer_LpxA-like_sf"/>
</dbReference>
<sequence>MKTNISAFRGIWPKLGEDVFIAAGAHVIGRVHLSDQASIWYNAVLRGDVQDIIIGARTNIQDLSMIHATTGVCPTVIGDDVTVGHRAILHGCTIGHTSLIGMGAIILDEAEVGEFSLVGAGALITPGKKFPPRSVIMGAPGRVVRQTTDEEVQGFLDSAAHYSEMARFHAG</sequence>
<dbReference type="Gene3D" id="2.160.10.10">
    <property type="entry name" value="Hexapeptide repeat proteins"/>
    <property type="match status" value="1"/>
</dbReference>
<dbReference type="RefSeq" id="WP_146962675.1">
    <property type="nucleotide sequence ID" value="NZ_CP042467.1"/>
</dbReference>
<organism evidence="1 2">
    <name type="scientific">Microvenator marinus</name>
    <dbReference type="NCBI Taxonomy" id="2600177"/>
    <lineage>
        <taxon>Bacteria</taxon>
        <taxon>Deltaproteobacteria</taxon>
        <taxon>Bradymonadales</taxon>
        <taxon>Microvenatoraceae</taxon>
        <taxon>Microvenator</taxon>
    </lineage>
</organism>
<evidence type="ECO:0000313" key="2">
    <source>
        <dbReference type="Proteomes" id="UP000321595"/>
    </source>
</evidence>
<evidence type="ECO:0000313" key="1">
    <source>
        <dbReference type="EMBL" id="QED29442.1"/>
    </source>
</evidence>
<dbReference type="EMBL" id="CP042467">
    <property type="protein sequence ID" value="QED29442.1"/>
    <property type="molecule type" value="Genomic_DNA"/>
</dbReference>
<dbReference type="PANTHER" id="PTHR13061">
    <property type="entry name" value="DYNACTIN SUBUNIT P25"/>
    <property type="match status" value="1"/>
</dbReference>
<dbReference type="Proteomes" id="UP000321595">
    <property type="component" value="Chromosome"/>
</dbReference>
<dbReference type="KEGG" id="bbae:FRD01_19825"/>
<dbReference type="AlphaFoldDB" id="A0A5B8XU39"/>
<proteinExistence type="predicted"/>
<gene>
    <name evidence="1" type="ORF">FRD01_19825</name>
</gene>
<accession>A0A5B8XU39</accession>
<dbReference type="InterPro" id="IPR050484">
    <property type="entry name" value="Transf_Hexapept/Carb_Anhydrase"/>
</dbReference>
<keyword evidence="2" id="KW-1185">Reference proteome</keyword>
<dbReference type="SUPFAM" id="SSF51161">
    <property type="entry name" value="Trimeric LpxA-like enzymes"/>
    <property type="match status" value="1"/>
</dbReference>
<name>A0A5B8XU39_9DELT</name>
<protein>
    <submittedName>
        <fullName evidence="1">Gamma carbonic anhydrase family protein</fullName>
    </submittedName>
</protein>